<reference evidence="2 3" key="1">
    <citation type="journal article" date="2011" name="Science">
        <title>Comparative functional genomics of the fission yeasts.</title>
        <authorList>
            <person name="Rhind N."/>
            <person name="Chen Z."/>
            <person name="Yassour M."/>
            <person name="Thompson D.A."/>
            <person name="Haas B.J."/>
            <person name="Habib N."/>
            <person name="Wapinski I."/>
            <person name="Roy S."/>
            <person name="Lin M.F."/>
            <person name="Heiman D.I."/>
            <person name="Young S.K."/>
            <person name="Furuya K."/>
            <person name="Guo Y."/>
            <person name="Pidoux A."/>
            <person name="Chen H.M."/>
            <person name="Robbertse B."/>
            <person name="Goldberg J.M."/>
            <person name="Aoki K."/>
            <person name="Bayne E.H."/>
            <person name="Berlin A.M."/>
            <person name="Desjardins C.A."/>
            <person name="Dobbs E."/>
            <person name="Dukaj L."/>
            <person name="Fan L."/>
            <person name="FitzGerald M.G."/>
            <person name="French C."/>
            <person name="Gujja S."/>
            <person name="Hansen K."/>
            <person name="Keifenheim D."/>
            <person name="Levin J.Z."/>
            <person name="Mosher R.A."/>
            <person name="Mueller C.A."/>
            <person name="Pfiffner J."/>
            <person name="Priest M."/>
            <person name="Russ C."/>
            <person name="Smialowska A."/>
            <person name="Swoboda P."/>
            <person name="Sykes S.M."/>
            <person name="Vaughn M."/>
            <person name="Vengrova S."/>
            <person name="Yoder R."/>
            <person name="Zeng Q."/>
            <person name="Allshire R."/>
            <person name="Baulcombe D."/>
            <person name="Birren B.W."/>
            <person name="Brown W."/>
            <person name="Ekwall K."/>
            <person name="Kellis M."/>
            <person name="Leatherwood J."/>
            <person name="Levin H."/>
            <person name="Margalit H."/>
            <person name="Martienssen R."/>
            <person name="Nieduszynski C.A."/>
            <person name="Spatafora J.W."/>
            <person name="Friedman N."/>
            <person name="Dalgaard J.Z."/>
            <person name="Baumann P."/>
            <person name="Niki H."/>
            <person name="Regev A."/>
            <person name="Nusbaum C."/>
        </authorList>
    </citation>
    <scope>NUCLEOTIDE SEQUENCE [LARGE SCALE GENOMIC DNA]</scope>
    <source>
        <strain evidence="3">OY26 / ATCC MYA-4695 / CBS 11777 / NBRC 106824 / NRRL Y48691</strain>
    </source>
</reference>
<dbReference type="Proteomes" id="UP000015464">
    <property type="component" value="Unassembled WGS sequence"/>
</dbReference>
<proteinExistence type="inferred from homology"/>
<dbReference type="STRING" id="653667.S9WWT9"/>
<dbReference type="EMBL" id="KE546996">
    <property type="protein sequence ID" value="EPY49207.1"/>
    <property type="molecule type" value="Genomic_DNA"/>
</dbReference>
<dbReference type="GO" id="GO:0016740">
    <property type="term" value="F:transferase activity"/>
    <property type="evidence" value="ECO:0007669"/>
    <property type="project" value="UniProtKB-KW"/>
</dbReference>
<evidence type="ECO:0000313" key="3">
    <source>
        <dbReference type="Proteomes" id="UP000015464"/>
    </source>
</evidence>
<sequence length="810" mass="92762">MRRSGNKESTVVYSALSLAQSGRGSEAIALLEPLKTTVISSLNLIDIIQAVYEDQKRGEESFQFWEKFLQAHGKNEKHLSAYFKAAVRTKSLIHQRKAAVELQKLFPSRKHTLWVLSSLYLLCKRSENEMEQRLLKALAEKTASITFSAPSGHIDSCEECHLYLDILSLVGKKSDAVELLLNEETQKFVEADADLLLRKLQLLADCESWDTLFSVASTYFQNGNIDWKICKALLECSLHDSQKLKPVQELSHNALSTFHSQRNLHLLWIHFTSQFLKNEHENAILNYVLKMCGKPIVFEDIVPFLQKLSNESKAQLLENFTIESCPETNKSQKIDKLVAKVLRLKIQFFCFESFTQENITDFLQNCFSVYQEGLSLSDNILPTDFTHGYEALLLAVHALMYFKEYTSLSSEVSQGLIFDAICLLEKGLTSNLHNFNLKLPLIRLYLLLDGGFPAACKIYDTMSIKQVQNDTMDHYLLTRATTHFPSTLAAQYLNASVRIYASNEYETPEMICNAYEEEAYSQIENMREFRSRLDHSMWKSVVLIERARCHYLNNYKAPAQYLPKCSNPKDNRDLDVFVNYASPKFPTAEHILRNAPHPSTAWVHLFVLGHMLVQEDIVNGRWEVARSHVQEMESICDRNNLQEQLTLEEVKHVNILILLGNLGLTITSDNYDKLKLEEISALVQSLEYENSTSLSVITKQTEILNDLIICLNSFVYHVSSSKKKEFLREYQALKNLITSKLGSISVVSKYKKKNARKIVSELFSHSWLNKSSLQQVPFDQKFAKQVMESMIDSFTQTGDAVGKLSRFVKF</sequence>
<accession>S9WWT9</accession>
<comment type="similarity">
    <text evidence="1">Belongs to the MDM20/NAA25 family.</text>
</comment>
<dbReference type="AlphaFoldDB" id="S9WWT9"/>
<dbReference type="GO" id="GO:0031416">
    <property type="term" value="C:NatB complex"/>
    <property type="evidence" value="ECO:0007669"/>
    <property type="project" value="TreeGrafter"/>
</dbReference>
<organism evidence="2 3">
    <name type="scientific">Schizosaccharomyces cryophilus (strain OY26 / ATCC MYA-4695 / CBS 11777 / NBRC 106824 / NRRL Y48691)</name>
    <name type="common">Fission yeast</name>
    <dbReference type="NCBI Taxonomy" id="653667"/>
    <lineage>
        <taxon>Eukaryota</taxon>
        <taxon>Fungi</taxon>
        <taxon>Dikarya</taxon>
        <taxon>Ascomycota</taxon>
        <taxon>Taphrinomycotina</taxon>
        <taxon>Schizosaccharomycetes</taxon>
        <taxon>Schizosaccharomycetales</taxon>
        <taxon>Schizosaccharomycetaceae</taxon>
        <taxon>Schizosaccharomyces</taxon>
    </lineage>
</organism>
<dbReference type="OMA" id="WKRREHQ"/>
<keyword evidence="3" id="KW-1185">Reference proteome</keyword>
<name>S9WWT9_SCHCR</name>
<dbReference type="HOGENOM" id="CLU_347869_0_0_1"/>
<dbReference type="GO" id="GO:1903475">
    <property type="term" value="P:mitotic actomyosin contractile ring assembly"/>
    <property type="evidence" value="ECO:0007669"/>
    <property type="project" value="EnsemblFungi"/>
</dbReference>
<dbReference type="PANTHER" id="PTHR22767:SF3">
    <property type="entry name" value="N-ALPHA-ACETYLTRANSFERASE 25, NATB AUXILIARY SUBUNIT"/>
    <property type="match status" value="1"/>
</dbReference>
<evidence type="ECO:0000256" key="1">
    <source>
        <dbReference type="ARBA" id="ARBA00006298"/>
    </source>
</evidence>
<dbReference type="eggNOG" id="KOG2053">
    <property type="taxonomic scope" value="Eukaryota"/>
</dbReference>
<dbReference type="OrthoDB" id="1874341at2759"/>
<dbReference type="InterPro" id="IPR019183">
    <property type="entry name" value="NAA25_NatB_aux_su"/>
</dbReference>
<protein>
    <submittedName>
        <fullName evidence="2">NatB N-acetyltransferase complex non catalytic subunit Arm1</fullName>
    </submittedName>
</protein>
<dbReference type="RefSeq" id="XP_013025970.1">
    <property type="nucleotide sequence ID" value="XM_013170516.1"/>
</dbReference>
<dbReference type="GeneID" id="25038752"/>
<gene>
    <name evidence="2" type="ORF">SPOG_04439</name>
</gene>
<evidence type="ECO:0000313" key="2">
    <source>
        <dbReference type="EMBL" id="EPY49207.1"/>
    </source>
</evidence>
<dbReference type="PANTHER" id="PTHR22767">
    <property type="entry name" value="N-TERMINAL ACETYLTRANSFERASE-RELATED"/>
    <property type="match status" value="1"/>
</dbReference>
<dbReference type="Pfam" id="PF09797">
    <property type="entry name" value="NatB_MDM20"/>
    <property type="match status" value="1"/>
</dbReference>